<feature type="transmembrane region" description="Helical" evidence="9">
    <location>
        <begin position="64"/>
        <end position="93"/>
    </location>
</feature>
<dbReference type="InterPro" id="IPR011712">
    <property type="entry name" value="Sig_transdc_His_kin_sub3_dim/P"/>
</dbReference>
<evidence type="ECO:0000256" key="4">
    <source>
        <dbReference type="ARBA" id="ARBA00022741"/>
    </source>
</evidence>
<keyword evidence="6" id="KW-0067">ATP-binding</keyword>
<name>A0A1C4GKI0_BACTU</name>
<keyword evidence="9" id="KW-0472">Membrane</keyword>
<gene>
    <name evidence="11" type="ORF">BTT61001_06083</name>
</gene>
<dbReference type="GO" id="GO:0016020">
    <property type="term" value="C:membrane"/>
    <property type="evidence" value="ECO:0007669"/>
    <property type="project" value="InterPro"/>
</dbReference>
<feature type="transmembrane region" description="Helical" evidence="9">
    <location>
        <begin position="105"/>
        <end position="125"/>
    </location>
</feature>
<dbReference type="PANTHER" id="PTHR24421:SF63">
    <property type="entry name" value="SENSOR HISTIDINE KINASE DESK"/>
    <property type="match status" value="1"/>
</dbReference>
<feature type="domain" description="Histidine kinase" evidence="10">
    <location>
        <begin position="185"/>
        <end position="367"/>
    </location>
</feature>
<dbReference type="PANTHER" id="PTHR24421">
    <property type="entry name" value="NITRATE/NITRITE SENSOR PROTEIN NARX-RELATED"/>
    <property type="match status" value="1"/>
</dbReference>
<dbReference type="InterPro" id="IPR003594">
    <property type="entry name" value="HATPase_dom"/>
</dbReference>
<dbReference type="Pfam" id="PF07730">
    <property type="entry name" value="HisKA_3"/>
    <property type="match status" value="1"/>
</dbReference>
<dbReference type="InterPro" id="IPR056374">
    <property type="entry name" value="DesK/YvfT_N"/>
</dbReference>
<evidence type="ECO:0000256" key="2">
    <source>
        <dbReference type="ARBA" id="ARBA00012438"/>
    </source>
</evidence>
<evidence type="ECO:0000256" key="6">
    <source>
        <dbReference type="ARBA" id="ARBA00022840"/>
    </source>
</evidence>
<feature type="transmembrane region" description="Helical" evidence="9">
    <location>
        <begin position="131"/>
        <end position="150"/>
    </location>
</feature>
<keyword evidence="9" id="KW-1133">Transmembrane helix</keyword>
<dbReference type="AlphaFoldDB" id="A0A1C4GKI0"/>
<evidence type="ECO:0000256" key="8">
    <source>
        <dbReference type="SAM" id="Coils"/>
    </source>
</evidence>
<organism evidence="11 12">
    <name type="scientific">Bacillus thuringiensis</name>
    <dbReference type="NCBI Taxonomy" id="1428"/>
    <lineage>
        <taxon>Bacteria</taxon>
        <taxon>Bacillati</taxon>
        <taxon>Bacillota</taxon>
        <taxon>Bacilli</taxon>
        <taxon>Bacillales</taxon>
        <taxon>Bacillaceae</taxon>
        <taxon>Bacillus</taxon>
        <taxon>Bacillus cereus group</taxon>
    </lineage>
</organism>
<feature type="transmembrane region" description="Helical" evidence="9">
    <location>
        <begin position="16"/>
        <end position="33"/>
    </location>
</feature>
<dbReference type="Pfam" id="PF02518">
    <property type="entry name" value="HATPase_c"/>
    <property type="match status" value="1"/>
</dbReference>
<dbReference type="RefSeq" id="WP_087985990.1">
    <property type="nucleotide sequence ID" value="NZ_FMBI01000054.1"/>
</dbReference>
<evidence type="ECO:0000313" key="12">
    <source>
        <dbReference type="Proteomes" id="UP000195991"/>
    </source>
</evidence>
<dbReference type="InterPro" id="IPR005467">
    <property type="entry name" value="His_kinase_dom"/>
</dbReference>
<evidence type="ECO:0000256" key="5">
    <source>
        <dbReference type="ARBA" id="ARBA00022777"/>
    </source>
</evidence>
<evidence type="ECO:0000256" key="7">
    <source>
        <dbReference type="ARBA" id="ARBA00023012"/>
    </source>
</evidence>
<sequence length="376" mass="42840">MIEKKRIEIFPKHMGFFPYMWFVYLLFPIYHLVQASGWKLVIGSGMLIVFIITYRQLYFVQRTFVVWACIQMVLIFLFALFYNPFMIFFGFFTASAMGFAPNKKVFRVLLCLLVIMLGAFLFVNMNQLTTTSLVNIVPMFILMLLTPFGMRNFNQKKMLRNQLDEANEQIKDLVKREERQRIARDLHDTLGHTLSLITLKSQLVEKLIVKNPERASTEAKEITQTSRTALKQLRELISDMRMITVEEELEQIKAILQAATIELEIKQETSASSLSPIEQNILGMCLREAVTNVVKHSKATRCTVSVLESQGELILTVEDNGVGLADQNHDGNGIRGMKERIALIDGFVELGTINPGTLLIVKVPVVIRTGKGEVRA</sequence>
<dbReference type="GO" id="GO:0005524">
    <property type="term" value="F:ATP binding"/>
    <property type="evidence" value="ECO:0007669"/>
    <property type="project" value="UniProtKB-KW"/>
</dbReference>
<keyword evidence="9" id="KW-0812">Transmembrane</keyword>
<evidence type="ECO:0000256" key="1">
    <source>
        <dbReference type="ARBA" id="ARBA00000085"/>
    </source>
</evidence>
<reference evidence="11 12" key="1">
    <citation type="submission" date="2016-08" db="EMBL/GenBank/DDBJ databases">
        <authorList>
            <person name="Seilhamer J.J."/>
        </authorList>
    </citation>
    <scope>NUCLEOTIDE SEQUENCE [LARGE SCALE GENOMIC DNA]</scope>
    <source>
        <strain evidence="11 12">IEBC_T61001</strain>
    </source>
</reference>
<protein>
    <recommendedName>
        <fullName evidence="2">histidine kinase</fullName>
        <ecNumber evidence="2">2.7.13.3</ecNumber>
    </recommendedName>
</protein>
<feature type="transmembrane region" description="Helical" evidence="9">
    <location>
        <begin position="40"/>
        <end position="58"/>
    </location>
</feature>
<evidence type="ECO:0000256" key="9">
    <source>
        <dbReference type="SAM" id="Phobius"/>
    </source>
</evidence>
<dbReference type="InterPro" id="IPR036890">
    <property type="entry name" value="HATPase_C_sf"/>
</dbReference>
<feature type="coiled-coil region" evidence="8">
    <location>
        <begin position="242"/>
        <end position="269"/>
    </location>
</feature>
<keyword evidence="4" id="KW-0547">Nucleotide-binding</keyword>
<dbReference type="EMBL" id="FMBI01000054">
    <property type="protein sequence ID" value="SCC68654.1"/>
    <property type="molecule type" value="Genomic_DNA"/>
</dbReference>
<dbReference type="Proteomes" id="UP000195991">
    <property type="component" value="Unassembled WGS sequence"/>
</dbReference>
<keyword evidence="7" id="KW-0902">Two-component regulatory system</keyword>
<dbReference type="EC" id="2.7.13.3" evidence="2"/>
<dbReference type="GO" id="GO:0046983">
    <property type="term" value="F:protein dimerization activity"/>
    <property type="evidence" value="ECO:0007669"/>
    <property type="project" value="InterPro"/>
</dbReference>
<keyword evidence="5 11" id="KW-0418">Kinase</keyword>
<keyword evidence="8" id="KW-0175">Coiled coil</keyword>
<dbReference type="PROSITE" id="PS50109">
    <property type="entry name" value="HIS_KIN"/>
    <property type="match status" value="1"/>
</dbReference>
<dbReference type="Gene3D" id="1.20.5.1930">
    <property type="match status" value="1"/>
</dbReference>
<dbReference type="CDD" id="cd16917">
    <property type="entry name" value="HATPase_UhpB-NarQ-NarX-like"/>
    <property type="match status" value="1"/>
</dbReference>
<comment type="catalytic activity">
    <reaction evidence="1">
        <text>ATP + protein L-histidine = ADP + protein N-phospho-L-histidine.</text>
        <dbReference type="EC" id="2.7.13.3"/>
    </reaction>
</comment>
<evidence type="ECO:0000313" key="11">
    <source>
        <dbReference type="EMBL" id="SCC68654.1"/>
    </source>
</evidence>
<accession>A0A1C4GKI0</accession>
<feature type="coiled-coil region" evidence="8">
    <location>
        <begin position="156"/>
        <end position="183"/>
    </location>
</feature>
<evidence type="ECO:0000259" key="10">
    <source>
        <dbReference type="PROSITE" id="PS50109"/>
    </source>
</evidence>
<dbReference type="Pfam" id="PF23540">
    <property type="entry name" value="DesK_N"/>
    <property type="match status" value="1"/>
</dbReference>
<dbReference type="InterPro" id="IPR050482">
    <property type="entry name" value="Sensor_HK_TwoCompSys"/>
</dbReference>
<keyword evidence="3" id="KW-0808">Transferase</keyword>
<dbReference type="GO" id="GO:0000155">
    <property type="term" value="F:phosphorelay sensor kinase activity"/>
    <property type="evidence" value="ECO:0007669"/>
    <property type="project" value="InterPro"/>
</dbReference>
<dbReference type="Gene3D" id="3.30.565.10">
    <property type="entry name" value="Histidine kinase-like ATPase, C-terminal domain"/>
    <property type="match status" value="1"/>
</dbReference>
<evidence type="ECO:0000256" key="3">
    <source>
        <dbReference type="ARBA" id="ARBA00022679"/>
    </source>
</evidence>
<dbReference type="SUPFAM" id="SSF55874">
    <property type="entry name" value="ATPase domain of HSP90 chaperone/DNA topoisomerase II/histidine kinase"/>
    <property type="match status" value="1"/>
</dbReference>
<proteinExistence type="predicted"/>